<comment type="caution">
    <text evidence="2">The sequence shown here is derived from an EMBL/GenBank/DDBJ whole genome shotgun (WGS) entry which is preliminary data.</text>
</comment>
<reference evidence="2 3" key="1">
    <citation type="submission" date="2020-08" db="EMBL/GenBank/DDBJ databases">
        <title>Genomic Encyclopedia of Type Strains, Phase IV (KMG-V): Genome sequencing to study the core and pangenomes of soil and plant-associated prokaryotes.</title>
        <authorList>
            <person name="Whitman W."/>
        </authorList>
    </citation>
    <scope>NUCLEOTIDE SEQUENCE [LARGE SCALE GENOMIC DNA]</scope>
    <source>
        <strain evidence="2 3">SEMIA 4060</strain>
    </source>
</reference>
<evidence type="ECO:0000313" key="3">
    <source>
        <dbReference type="Proteomes" id="UP000565576"/>
    </source>
</evidence>
<dbReference type="RefSeq" id="WP_184704377.1">
    <property type="nucleotide sequence ID" value="NZ_JACHBG010000005.1"/>
</dbReference>
<dbReference type="EMBL" id="JACHBG010000005">
    <property type="protein sequence ID" value="MBB6485353.1"/>
    <property type="molecule type" value="Genomic_DNA"/>
</dbReference>
<name>A0A7X0IRF8_9HYPH</name>
<feature type="domain" description="YdhG-like" evidence="1">
    <location>
        <begin position="32"/>
        <end position="125"/>
    </location>
</feature>
<dbReference type="Proteomes" id="UP000565576">
    <property type="component" value="Unassembled WGS sequence"/>
</dbReference>
<organism evidence="2 3">
    <name type="scientific">Rhizobium lusitanum</name>
    <dbReference type="NCBI Taxonomy" id="293958"/>
    <lineage>
        <taxon>Bacteria</taxon>
        <taxon>Pseudomonadati</taxon>
        <taxon>Pseudomonadota</taxon>
        <taxon>Alphaproteobacteria</taxon>
        <taxon>Hyphomicrobiales</taxon>
        <taxon>Rhizobiaceae</taxon>
        <taxon>Rhizobium/Agrobacterium group</taxon>
        <taxon>Rhizobium</taxon>
    </lineage>
</organism>
<dbReference type="Gene3D" id="3.90.1150.200">
    <property type="match status" value="1"/>
</dbReference>
<dbReference type="InterPro" id="IPR014922">
    <property type="entry name" value="YdhG-like"/>
</dbReference>
<sequence length="139" mass="15302">MAKDDATGVEQVGSTSELIDDKIRELGDWRGTTLAKVRALIKQAEPDVIEELKWRGVPVWSHEGIICTGETYKSVVKLTFAKGASIEDPSRLFNSSLEGNTRRAIDIHENEDIDEEALKALIRAAAALSVSTRKKPKKA</sequence>
<gene>
    <name evidence="2" type="ORF">GGD46_002641</name>
</gene>
<accession>A0A7X0IRF8</accession>
<protein>
    <recommendedName>
        <fullName evidence="1">YdhG-like domain-containing protein</fullName>
    </recommendedName>
</protein>
<evidence type="ECO:0000259" key="1">
    <source>
        <dbReference type="Pfam" id="PF08818"/>
    </source>
</evidence>
<proteinExistence type="predicted"/>
<evidence type="ECO:0000313" key="2">
    <source>
        <dbReference type="EMBL" id="MBB6485353.1"/>
    </source>
</evidence>
<dbReference type="AlphaFoldDB" id="A0A7X0IRF8"/>
<dbReference type="Pfam" id="PF08818">
    <property type="entry name" value="DUF1801"/>
    <property type="match status" value="1"/>
</dbReference>
<dbReference type="SUPFAM" id="SSF159888">
    <property type="entry name" value="YdhG-like"/>
    <property type="match status" value="1"/>
</dbReference>